<evidence type="ECO:0000313" key="2">
    <source>
        <dbReference type="EMBL" id="NKZ19558.1"/>
    </source>
</evidence>
<sequence length="191" mass="22801">MFSELRRYFNYKVRYLFDSICEIIYSLIFLTGIIVIFDRDSSINLIHFFIYYSITNIMLLANEELEYEIRTNQYTNIRTTRYTPIMIYITRSLTYFIWSTFIFSISILLSYPFFYKKFTIPSLDMVGLMVITALNCISFLVIYVLTIKLTERFKRISVLLNLFNTIMLFYSGLVFPTSFASYADLLDIFLN</sequence>
<keyword evidence="1" id="KW-0472">Membrane</keyword>
<proteinExistence type="predicted"/>
<comment type="caution">
    <text evidence="2">The sequence shown here is derived from an EMBL/GenBank/DDBJ whole genome shotgun (WGS) entry which is preliminary data.</text>
</comment>
<dbReference type="RefSeq" id="WP_168548313.1">
    <property type="nucleotide sequence ID" value="NZ_JAAXPR010000002.1"/>
</dbReference>
<dbReference type="EMBL" id="JAAXPR010000002">
    <property type="protein sequence ID" value="NKZ19558.1"/>
    <property type="molecule type" value="Genomic_DNA"/>
</dbReference>
<dbReference type="Proteomes" id="UP000522720">
    <property type="component" value="Unassembled WGS sequence"/>
</dbReference>
<organism evidence="2 3">
    <name type="scientific">Streptococcus ovuberis</name>
    <dbReference type="NCBI Taxonomy" id="1936207"/>
    <lineage>
        <taxon>Bacteria</taxon>
        <taxon>Bacillati</taxon>
        <taxon>Bacillota</taxon>
        <taxon>Bacilli</taxon>
        <taxon>Lactobacillales</taxon>
        <taxon>Streptococcaceae</taxon>
        <taxon>Streptococcus</taxon>
    </lineage>
</organism>
<protein>
    <submittedName>
        <fullName evidence="2">ABC transporter permease</fullName>
    </submittedName>
</protein>
<feature type="transmembrane region" description="Helical" evidence="1">
    <location>
        <begin position="95"/>
        <end position="114"/>
    </location>
</feature>
<feature type="transmembrane region" description="Helical" evidence="1">
    <location>
        <begin position="126"/>
        <end position="146"/>
    </location>
</feature>
<name>A0A7X6MY03_9STRE</name>
<keyword evidence="1" id="KW-0812">Transmembrane</keyword>
<reference evidence="2 3" key="1">
    <citation type="submission" date="2020-04" db="EMBL/GenBank/DDBJ databases">
        <title>MicrobeNet Type strains.</title>
        <authorList>
            <person name="Nicholson A.C."/>
        </authorList>
    </citation>
    <scope>NUCLEOTIDE SEQUENCE [LARGE SCALE GENOMIC DNA]</scope>
    <source>
        <strain evidence="2 3">CCUG 69612</strain>
    </source>
</reference>
<accession>A0A7X6MY03</accession>
<feature type="transmembrane region" description="Helical" evidence="1">
    <location>
        <begin position="43"/>
        <end position="61"/>
    </location>
</feature>
<dbReference type="AlphaFoldDB" id="A0A7X6MY03"/>
<keyword evidence="3" id="KW-1185">Reference proteome</keyword>
<evidence type="ECO:0000256" key="1">
    <source>
        <dbReference type="SAM" id="Phobius"/>
    </source>
</evidence>
<keyword evidence="1" id="KW-1133">Transmembrane helix</keyword>
<feature type="transmembrane region" description="Helical" evidence="1">
    <location>
        <begin position="15"/>
        <end position="37"/>
    </location>
</feature>
<feature type="transmembrane region" description="Helical" evidence="1">
    <location>
        <begin position="158"/>
        <end position="183"/>
    </location>
</feature>
<evidence type="ECO:0000313" key="3">
    <source>
        <dbReference type="Proteomes" id="UP000522720"/>
    </source>
</evidence>
<gene>
    <name evidence="2" type="ORF">HF992_01595</name>
</gene>